<dbReference type="OrthoDB" id="4159529at2759"/>
<evidence type="ECO:0000256" key="1">
    <source>
        <dbReference type="SAM" id="MobiDB-lite"/>
    </source>
</evidence>
<dbReference type="RefSeq" id="XP_016224480.1">
    <property type="nucleotide sequence ID" value="XM_016368692.1"/>
</dbReference>
<evidence type="ECO:0000313" key="3">
    <source>
        <dbReference type="Proteomes" id="UP000054302"/>
    </source>
</evidence>
<proteinExistence type="predicted"/>
<accession>A0A0D1XXF0</accession>
<dbReference type="GeneID" id="27322010"/>
<feature type="compositionally biased region" description="Low complexity" evidence="1">
    <location>
        <begin position="582"/>
        <end position="594"/>
    </location>
</feature>
<feature type="region of interest" description="Disordered" evidence="1">
    <location>
        <begin position="345"/>
        <end position="406"/>
    </location>
</feature>
<evidence type="ECO:0000313" key="2">
    <source>
        <dbReference type="EMBL" id="KIV92906.1"/>
    </source>
</evidence>
<organism evidence="2 3">
    <name type="scientific">Exophiala mesophila</name>
    <name type="common">Black yeast-like fungus</name>
    <dbReference type="NCBI Taxonomy" id="212818"/>
    <lineage>
        <taxon>Eukaryota</taxon>
        <taxon>Fungi</taxon>
        <taxon>Dikarya</taxon>
        <taxon>Ascomycota</taxon>
        <taxon>Pezizomycotina</taxon>
        <taxon>Eurotiomycetes</taxon>
        <taxon>Chaetothyriomycetidae</taxon>
        <taxon>Chaetothyriales</taxon>
        <taxon>Herpotrichiellaceae</taxon>
        <taxon>Exophiala</taxon>
    </lineage>
</organism>
<reference evidence="2 3" key="1">
    <citation type="submission" date="2015-01" db="EMBL/GenBank/DDBJ databases">
        <title>The Genome Sequence of Exophiala mesophila CBS40295.</title>
        <authorList>
            <consortium name="The Broad Institute Genomics Platform"/>
            <person name="Cuomo C."/>
            <person name="de Hoog S."/>
            <person name="Gorbushina A."/>
            <person name="Stielow B."/>
            <person name="Teixiera M."/>
            <person name="Abouelleil A."/>
            <person name="Chapman S.B."/>
            <person name="Priest M."/>
            <person name="Young S.K."/>
            <person name="Wortman J."/>
            <person name="Nusbaum C."/>
            <person name="Birren B."/>
        </authorList>
    </citation>
    <scope>NUCLEOTIDE SEQUENCE [LARGE SCALE GENOMIC DNA]</scope>
    <source>
        <strain evidence="2 3">CBS 40295</strain>
    </source>
</reference>
<feature type="compositionally biased region" description="Gly residues" evidence="1">
    <location>
        <begin position="682"/>
        <end position="694"/>
    </location>
</feature>
<feature type="compositionally biased region" description="Basic residues" evidence="1">
    <location>
        <begin position="374"/>
        <end position="387"/>
    </location>
</feature>
<name>A0A0D1XXF0_EXOME</name>
<dbReference type="AlphaFoldDB" id="A0A0D1XXF0"/>
<feature type="region of interest" description="Disordered" evidence="1">
    <location>
        <begin position="279"/>
        <end position="314"/>
    </location>
</feature>
<protein>
    <submittedName>
        <fullName evidence="2">Uncharacterized protein</fullName>
    </submittedName>
</protein>
<sequence length="715" mass="81679">MEPPPPPREHFPSIDRGPDVEILDDHLFEDRFNDRVVYEERRPNPKPRLSTLSIHDQDLDRPPSRKQRPVTMDDSNVSPEYLCFKLVKKSEDWNRAVKNPISMPIEQIEKKIRKDRSGDASVNEQLKRMSEYRRAQIEDVIKKANEGEVGDDSWDVVHIKSRKEFIRGGGTSVPDMEVILARTVKSSRPRAKSTTRKIVDVRRESPIKKEKRFDDDTFSSPHRKEKHYDSDKTERIDHGHGHSRVDSGLAMLSNPLTNPDVFDREGRPMGEHGLVEFTHLPPQIPRDKPLGAPLETKADKEGKKAGKSPKGEKLAGFDDDIVVLPEGDLLDTDPIVLDPVMDTADKHDQRGRRGSSAHRPHDHPEVLYGEHKGSHSHSRQRSHHRGQSRPASFHQSNRSLHDGDLVHFPNHRTRQYLDAGSISSGASDSSHYGYPDYDLESSNTSLGTHGVPRRGSLVHQHSRPDVVYKQHRPGPSHPGPSPSRPLRRASYSSSKPVYYEDIRFSQPIRASYREQPIIYEERPVQLRYERARGGERPRILRQATLPVTIIPEDRQIMYNPTATTSPRDSHSTRGSVRDVIPTSSNRRYSSASTSGLPPLERRTTAPAPIVVQYPHELDDDLYHRESLDRQSGSIENYQRERIKEEYIKEREEQVHQRERELDLREAEMRSLGRGRAVTVVEGGNGNLHGHGNGFGRSRLRTDPRTGDLYYEDLGR</sequence>
<dbReference type="VEuPathDB" id="FungiDB:PV10_04165"/>
<keyword evidence="3" id="KW-1185">Reference proteome</keyword>
<feature type="compositionally biased region" description="Basic residues" evidence="1">
    <location>
        <begin position="349"/>
        <end position="361"/>
    </location>
</feature>
<gene>
    <name evidence="2" type="ORF">PV10_04165</name>
</gene>
<feature type="region of interest" description="Disordered" evidence="1">
    <location>
        <begin position="38"/>
        <end position="74"/>
    </location>
</feature>
<dbReference type="EMBL" id="KN847522">
    <property type="protein sequence ID" value="KIV92906.1"/>
    <property type="molecule type" value="Genomic_DNA"/>
</dbReference>
<dbReference type="HOGENOM" id="CLU_436769_0_0_1"/>
<feature type="region of interest" description="Disordered" evidence="1">
    <location>
        <begin position="680"/>
        <end position="715"/>
    </location>
</feature>
<feature type="compositionally biased region" description="Basic and acidic residues" evidence="1">
    <location>
        <begin position="362"/>
        <end position="373"/>
    </location>
</feature>
<feature type="region of interest" description="Disordered" evidence="1">
    <location>
        <begin position="210"/>
        <end position="252"/>
    </location>
</feature>
<dbReference type="STRING" id="212818.A0A0D1XXF0"/>
<feature type="region of interest" description="Disordered" evidence="1">
    <location>
        <begin position="561"/>
        <end position="602"/>
    </location>
</feature>
<dbReference type="Proteomes" id="UP000054302">
    <property type="component" value="Unassembled WGS sequence"/>
</dbReference>
<feature type="compositionally biased region" description="Basic and acidic residues" evidence="1">
    <location>
        <begin position="296"/>
        <end position="314"/>
    </location>
</feature>
<feature type="compositionally biased region" description="Basic and acidic residues" evidence="1">
    <location>
        <begin position="226"/>
        <end position="245"/>
    </location>
</feature>
<dbReference type="OMA" id="PQIPRDK"/>
<feature type="region of interest" description="Disordered" evidence="1">
    <location>
        <begin position="467"/>
        <end position="492"/>
    </location>
</feature>